<feature type="compositionally biased region" description="Basic and acidic residues" evidence="1">
    <location>
        <begin position="327"/>
        <end position="336"/>
    </location>
</feature>
<feature type="region of interest" description="Disordered" evidence="1">
    <location>
        <begin position="380"/>
        <end position="411"/>
    </location>
</feature>
<dbReference type="OrthoDB" id="10619562at2759"/>
<comment type="caution">
    <text evidence="2">The sequence shown here is derived from an EMBL/GenBank/DDBJ whole genome shotgun (WGS) entry which is preliminary data.</text>
</comment>
<dbReference type="EMBL" id="JAIZPD010000018">
    <property type="protein sequence ID" value="KAH0957868.1"/>
    <property type="molecule type" value="Genomic_DNA"/>
</dbReference>
<reference evidence="2" key="1">
    <citation type="submission" date="2021-09" db="EMBL/GenBank/DDBJ databases">
        <title>A high-quality genome of the endoparasitic fungus Hirsutella rhossiliensis with a comparison of Hirsutella genomes reveals transposable elements contributing to genome size variation.</title>
        <authorList>
            <person name="Lin R."/>
            <person name="Jiao Y."/>
            <person name="Sun X."/>
            <person name="Ling J."/>
            <person name="Xie B."/>
            <person name="Cheng X."/>
        </authorList>
    </citation>
    <scope>NUCLEOTIDE SEQUENCE</scope>
    <source>
        <strain evidence="2">HR02</strain>
    </source>
</reference>
<feature type="region of interest" description="Disordered" evidence="1">
    <location>
        <begin position="97"/>
        <end position="153"/>
    </location>
</feature>
<feature type="compositionally biased region" description="Polar residues" evidence="1">
    <location>
        <begin position="122"/>
        <end position="133"/>
    </location>
</feature>
<dbReference type="AlphaFoldDB" id="A0A9P8MK90"/>
<accession>A0A9P8MK90</accession>
<feature type="region of interest" description="Disordered" evidence="1">
    <location>
        <begin position="310"/>
        <end position="363"/>
    </location>
</feature>
<sequence length="565" mass="62481">MLCPPPKGLIASAGLWLSNVRDHFEVHCADLPPEARRTRFLGGGWPLFRTLEAHVRDRVLDDYLRKHCKCRRWLYLVFASRHPYLADMGRLVRQLSRPRSASRPLGHVPGPSTKPQALHPSGTLSTSNIQNPSRAHDLDDKTSVNPSSPAQVRARMARISMESIRRYLLAPDVRERPRSDPMGPLSGQDLSTLEDLLKIADALAMSDRSNRDAVTASLAGRDWIELELEMDDVWSVDDGTGGGRAGEESTVRPVLQELYPGPSMRRDMPEDQQQPSAGSCEKDHPKSLHECDPQVWRAEAENRALHAHHQLAAPHRHSAPPSTTRTPESRLMDRPQAKTTGKRRRGSDQTSDRPGKRRRTTERHSWIKWLSSAIFGGKQEEQVEAADELRSSDAETENALGSPRRPLWAGTPVGDVLRLRDLRDRDDDGFYDDSLVSRCATTPAELARERASGERPRADLPLPSARVQAAEGESQTSTPQALDSKAQEPAGSLPPSSGSDDKSSSYDPVASFIARKVRSPAPSLERSSPSDLSRIDAPALISKPEREPVVDLNTIAIVIALPTRP</sequence>
<dbReference type="GeneID" id="68360089"/>
<feature type="region of interest" description="Disordered" evidence="1">
    <location>
        <begin position="238"/>
        <end position="288"/>
    </location>
</feature>
<feature type="compositionally biased region" description="Basic and acidic residues" evidence="1">
    <location>
        <begin position="446"/>
        <end position="458"/>
    </location>
</feature>
<evidence type="ECO:0000313" key="2">
    <source>
        <dbReference type="EMBL" id="KAH0957868.1"/>
    </source>
</evidence>
<dbReference type="Proteomes" id="UP000824596">
    <property type="component" value="Unassembled WGS sequence"/>
</dbReference>
<evidence type="ECO:0000256" key="1">
    <source>
        <dbReference type="SAM" id="MobiDB-lite"/>
    </source>
</evidence>
<organism evidence="2 3">
    <name type="scientific">Hirsutella rhossiliensis</name>
    <dbReference type="NCBI Taxonomy" id="111463"/>
    <lineage>
        <taxon>Eukaryota</taxon>
        <taxon>Fungi</taxon>
        <taxon>Dikarya</taxon>
        <taxon>Ascomycota</taxon>
        <taxon>Pezizomycotina</taxon>
        <taxon>Sordariomycetes</taxon>
        <taxon>Hypocreomycetidae</taxon>
        <taxon>Hypocreales</taxon>
        <taxon>Ophiocordycipitaceae</taxon>
        <taxon>Hirsutella</taxon>
    </lineage>
</organism>
<feature type="region of interest" description="Disordered" evidence="1">
    <location>
        <begin position="445"/>
        <end position="533"/>
    </location>
</feature>
<dbReference type="RefSeq" id="XP_044715382.1">
    <property type="nucleotide sequence ID" value="XM_044869431.1"/>
</dbReference>
<protein>
    <submittedName>
        <fullName evidence="2">Uncharacterized protein</fullName>
    </submittedName>
</protein>
<proteinExistence type="predicted"/>
<evidence type="ECO:0000313" key="3">
    <source>
        <dbReference type="Proteomes" id="UP000824596"/>
    </source>
</evidence>
<keyword evidence="3" id="KW-1185">Reference proteome</keyword>
<gene>
    <name evidence="2" type="ORF">HRG_10961</name>
</gene>
<name>A0A9P8MK90_9HYPO</name>